<dbReference type="GO" id="GO:0005634">
    <property type="term" value="C:nucleus"/>
    <property type="evidence" value="ECO:0007669"/>
    <property type="project" value="UniProtKB-SubCell"/>
</dbReference>
<dbReference type="OrthoDB" id="10494107at2759"/>
<proteinExistence type="predicted"/>
<dbReference type="AlphaFoldDB" id="A0A2G5T3K3"/>
<feature type="compositionally biased region" description="Basic and acidic residues" evidence="3">
    <location>
        <begin position="356"/>
        <end position="373"/>
    </location>
</feature>
<dbReference type="PANTHER" id="PTHR15464">
    <property type="entry name" value="TRANSCRIPTION FACTOR 19"/>
    <property type="match status" value="1"/>
</dbReference>
<feature type="compositionally biased region" description="Polar residues" evidence="3">
    <location>
        <begin position="410"/>
        <end position="419"/>
    </location>
</feature>
<dbReference type="GO" id="GO:0010468">
    <property type="term" value="P:regulation of gene expression"/>
    <property type="evidence" value="ECO:0007669"/>
    <property type="project" value="InterPro"/>
</dbReference>
<evidence type="ECO:0000256" key="1">
    <source>
        <dbReference type="ARBA" id="ARBA00004123"/>
    </source>
</evidence>
<feature type="region of interest" description="Disordered" evidence="3">
    <location>
        <begin position="311"/>
        <end position="334"/>
    </location>
</feature>
<evidence type="ECO:0000313" key="5">
    <source>
        <dbReference type="Proteomes" id="UP000230233"/>
    </source>
</evidence>
<dbReference type="EMBL" id="PDUG01000006">
    <property type="protein sequence ID" value="PIC21778.1"/>
    <property type="molecule type" value="Genomic_DNA"/>
</dbReference>
<feature type="compositionally biased region" description="Acidic residues" evidence="3">
    <location>
        <begin position="525"/>
        <end position="534"/>
    </location>
</feature>
<dbReference type="InterPro" id="IPR011011">
    <property type="entry name" value="Znf_FYVE_PHD"/>
</dbReference>
<feature type="compositionally biased region" description="Basic and acidic residues" evidence="3">
    <location>
        <begin position="575"/>
        <end position="584"/>
    </location>
</feature>
<dbReference type="CDD" id="cd15517">
    <property type="entry name" value="PHD_TCF19_like"/>
    <property type="match status" value="1"/>
</dbReference>
<name>A0A2G5T3K3_9PELO</name>
<evidence type="ECO:0000256" key="2">
    <source>
        <dbReference type="ARBA" id="ARBA00023242"/>
    </source>
</evidence>
<dbReference type="STRING" id="1611254.A0A2G5T3K3"/>
<sequence length="731" mass="81601">MYFQTILSFDPARMADQDPPNWPVQASVAGNPNPTVHRPIPLASRFMINGNPFMHPNIPLAPTFEANQLATWHQNVQLQHQLQQLEILNHQMRQQQMHQQQMHQQQMHQQQMHQQQMHQQQMPQPQMFQPQNLEVMRRAIMPPAPNLSAFSTQGAPVATSQAAVLQYDPIQQILQHNPSLLPFFLQLQLHNQQVHGNFNNQILPVTVNNQILPVSAEQSPAMSASEVSNSSLSPLEGANAIAASGSIDDSEAVAASEVVAAPEAVAALEAIDALEGNVHPVIQPTEVPLVEPQDLLTEQPSEQLVEIAVANDVPRRASEGRGNSKKNKKVKTEEAEMQIQLNAVYEEEEKEIKTEMSSFLREDSQKVQKEGRKLKGHKTTKTGGVDRSRCSTSVPDTAAETRRNEESPGDTLQPTTNSEEIAIKHESAASSDGSSISTVDSAPTAPSESGSAPTPLITTPEEQGVATDDQKEETTVNAQQISPDVDPVPEQRIQMEMSKSDGDKEEEEEEEDLKLTSSQPISNIEEPEMEEDDQGPSTSQTTSTKVQKVYQKKKCAVHLTKSTTPVKRGRPRKAKKEESTERLRSPSPRPKRKCRAEAAAVVAEEEDEVISDEDSSDTTYEECGRRCALEKYCFTREPPAEEVVTLEWIGCSYCPRWYHVFCLKMKNEKYHNEETDDVLDCCNAVIDGSEIARAKIGRTYRKFHGIKKGRRPVVGHVKKRKGEYQVYDYVN</sequence>
<keyword evidence="5" id="KW-1185">Reference proteome</keyword>
<feature type="compositionally biased region" description="Low complexity" evidence="3">
    <location>
        <begin position="428"/>
        <end position="442"/>
    </location>
</feature>
<comment type="subcellular location">
    <subcellularLocation>
        <location evidence="1">Nucleus</location>
    </subcellularLocation>
</comment>
<protein>
    <recommendedName>
        <fullName evidence="6">PHD-type domain-containing protein</fullName>
    </recommendedName>
</protein>
<gene>
    <name evidence="4" type="primary">Cnig_chr_X.g26489</name>
    <name evidence="4" type="ORF">B9Z55_026489</name>
</gene>
<feature type="compositionally biased region" description="Polar residues" evidence="3">
    <location>
        <begin position="444"/>
        <end position="461"/>
    </location>
</feature>
<comment type="caution">
    <text evidence="4">The sequence shown here is derived from an EMBL/GenBank/DDBJ whole genome shotgun (WGS) entry which is preliminary data.</text>
</comment>
<accession>A0A2G5T3K3</accession>
<keyword evidence="2" id="KW-0539">Nucleus</keyword>
<evidence type="ECO:0000313" key="4">
    <source>
        <dbReference type="EMBL" id="PIC21778.1"/>
    </source>
</evidence>
<reference evidence="5" key="1">
    <citation type="submission" date="2017-10" db="EMBL/GenBank/DDBJ databases">
        <title>Rapid genome shrinkage in a self-fertile nematode reveals novel sperm competition proteins.</title>
        <authorList>
            <person name="Yin D."/>
            <person name="Schwarz E.M."/>
            <person name="Thomas C.G."/>
            <person name="Felde R.L."/>
            <person name="Korf I.F."/>
            <person name="Cutter A.D."/>
            <person name="Schartner C.M."/>
            <person name="Ralston E.J."/>
            <person name="Meyer B.J."/>
            <person name="Haag E.S."/>
        </authorList>
    </citation>
    <scope>NUCLEOTIDE SEQUENCE [LARGE SCALE GENOMIC DNA]</scope>
    <source>
        <strain evidence="5">JU1422</strain>
    </source>
</reference>
<feature type="compositionally biased region" description="Acidic residues" evidence="3">
    <location>
        <begin position="503"/>
        <end position="512"/>
    </location>
</feature>
<evidence type="ECO:0000256" key="3">
    <source>
        <dbReference type="SAM" id="MobiDB-lite"/>
    </source>
</evidence>
<dbReference type="PANTHER" id="PTHR15464:SF1">
    <property type="entry name" value="TRANSCRIPTION FACTOR 19"/>
    <property type="match status" value="1"/>
</dbReference>
<organism evidence="4 5">
    <name type="scientific">Caenorhabditis nigoni</name>
    <dbReference type="NCBI Taxonomy" id="1611254"/>
    <lineage>
        <taxon>Eukaryota</taxon>
        <taxon>Metazoa</taxon>
        <taxon>Ecdysozoa</taxon>
        <taxon>Nematoda</taxon>
        <taxon>Chromadorea</taxon>
        <taxon>Rhabditida</taxon>
        <taxon>Rhabditina</taxon>
        <taxon>Rhabditomorpha</taxon>
        <taxon>Rhabditoidea</taxon>
        <taxon>Rhabditidae</taxon>
        <taxon>Peloderinae</taxon>
        <taxon>Caenorhabditis</taxon>
    </lineage>
</organism>
<feature type="compositionally biased region" description="Low complexity" evidence="3">
    <location>
        <begin position="537"/>
        <end position="549"/>
    </location>
</feature>
<dbReference type="Proteomes" id="UP000230233">
    <property type="component" value="Chromosome X"/>
</dbReference>
<feature type="region of interest" description="Disordered" evidence="3">
    <location>
        <begin position="356"/>
        <end position="594"/>
    </location>
</feature>
<dbReference type="SUPFAM" id="SSF57903">
    <property type="entry name" value="FYVE/PHD zinc finger"/>
    <property type="match status" value="1"/>
</dbReference>
<dbReference type="InterPro" id="IPR042803">
    <property type="entry name" value="TCF19"/>
</dbReference>
<evidence type="ECO:0008006" key="6">
    <source>
        <dbReference type="Google" id="ProtNLM"/>
    </source>
</evidence>